<sequence length="300" mass="32348">MAMRRAAQRAGAGGRGGHACGTQARGIGVSAPRQDVGRKVVEGGVKHELPETGSVARGYLVDAKMLSPTTRSLRFLVESEPERVIAQMGDDQLKAPKVGGFAFRPGQWVDCVIPGCEEIGGFSMTTSPTEMPYLELAIKDSDHEPTDVAVNKAKAGDEWLFRVGGSLCLPEDLDADSKLIFLAGGIGITPLYAMARHLYLTSAFPSQTHFVHSAGNKEEFIFDNELSKFDKENASFSYTSHNTKEHGRLSQDALKSMLGSDDLANALCFLCGPPGFASDLKTVLQELGVSSSNIHGEKWW</sequence>
<evidence type="ECO:0000313" key="6">
    <source>
        <dbReference type="Proteomes" id="UP000241890"/>
    </source>
</evidence>
<evidence type="ECO:0000256" key="1">
    <source>
        <dbReference type="ARBA" id="ARBA00023002"/>
    </source>
</evidence>
<dbReference type="InterPro" id="IPR052128">
    <property type="entry name" value="Oxidoreductase_NAD-binding"/>
</dbReference>
<dbReference type="CDD" id="cd00322">
    <property type="entry name" value="FNR_like"/>
    <property type="match status" value="1"/>
</dbReference>
<evidence type="ECO:0000256" key="3">
    <source>
        <dbReference type="SAM" id="MobiDB-lite"/>
    </source>
</evidence>
<dbReference type="InterPro" id="IPR017938">
    <property type="entry name" value="Riboflavin_synthase-like_b-brl"/>
</dbReference>
<dbReference type="OrthoDB" id="436496at2759"/>
<dbReference type="InParanoid" id="A0A2R5H076"/>
<dbReference type="EMBL" id="BEYU01000196">
    <property type="protein sequence ID" value="GBG34453.1"/>
    <property type="molecule type" value="Genomic_DNA"/>
</dbReference>
<name>A0A2R5H076_9STRA</name>
<dbReference type="GO" id="GO:0005739">
    <property type="term" value="C:mitochondrion"/>
    <property type="evidence" value="ECO:0007669"/>
    <property type="project" value="TreeGrafter"/>
</dbReference>
<evidence type="ECO:0000313" key="5">
    <source>
        <dbReference type="EMBL" id="GBG34453.1"/>
    </source>
</evidence>
<feature type="domain" description="Oxidoreductase FAD/NAD(P)-binding" evidence="4">
    <location>
        <begin position="181"/>
        <end position="280"/>
    </location>
</feature>
<dbReference type="Gene3D" id="3.40.50.80">
    <property type="entry name" value="Nucleotide-binding domain of ferredoxin-NADP reductase (FNR) module"/>
    <property type="match status" value="1"/>
</dbReference>
<comment type="caution">
    <text evidence="5">The sequence shown here is derived from an EMBL/GenBank/DDBJ whole genome shotgun (WGS) entry which is preliminary data.</text>
</comment>
<dbReference type="GO" id="GO:0016491">
    <property type="term" value="F:oxidoreductase activity"/>
    <property type="evidence" value="ECO:0007669"/>
    <property type="project" value="UniProtKB-KW"/>
</dbReference>
<keyword evidence="2" id="KW-0520">NAD</keyword>
<dbReference type="SUPFAM" id="SSF63380">
    <property type="entry name" value="Riboflavin synthase domain-like"/>
    <property type="match status" value="1"/>
</dbReference>
<organism evidence="5 6">
    <name type="scientific">Hondaea fermentalgiana</name>
    <dbReference type="NCBI Taxonomy" id="2315210"/>
    <lineage>
        <taxon>Eukaryota</taxon>
        <taxon>Sar</taxon>
        <taxon>Stramenopiles</taxon>
        <taxon>Bigyra</taxon>
        <taxon>Labyrinthulomycetes</taxon>
        <taxon>Thraustochytrida</taxon>
        <taxon>Thraustochytriidae</taxon>
        <taxon>Hondaea</taxon>
    </lineage>
</organism>
<evidence type="ECO:0000256" key="2">
    <source>
        <dbReference type="ARBA" id="ARBA00023027"/>
    </source>
</evidence>
<gene>
    <name evidence="5" type="ORF">FCC1311_106772</name>
</gene>
<evidence type="ECO:0000259" key="4">
    <source>
        <dbReference type="Pfam" id="PF00175"/>
    </source>
</evidence>
<dbReference type="AlphaFoldDB" id="A0A2R5H076"/>
<dbReference type="Proteomes" id="UP000241890">
    <property type="component" value="Unassembled WGS sequence"/>
</dbReference>
<dbReference type="PANTHER" id="PTHR46505:SF1">
    <property type="entry name" value="OXIDOREDUCTASE NAD-BINDING DOMAIN-CONTAINING PROTEIN 1"/>
    <property type="match status" value="1"/>
</dbReference>
<protein>
    <submittedName>
        <fullName evidence="5">NADH-cytochrome b5 reductase 1</fullName>
    </submittedName>
</protein>
<feature type="compositionally biased region" description="Low complexity" evidence="3">
    <location>
        <begin position="1"/>
        <end position="10"/>
    </location>
</feature>
<reference evidence="5 6" key="1">
    <citation type="submission" date="2017-12" db="EMBL/GenBank/DDBJ databases">
        <title>Sequencing, de novo assembly and annotation of complete genome of a new Thraustochytrid species, strain FCC1311.</title>
        <authorList>
            <person name="Sedici K."/>
            <person name="Godart F."/>
            <person name="Aiese Cigliano R."/>
            <person name="Sanseverino W."/>
            <person name="Barakat M."/>
            <person name="Ortet P."/>
            <person name="Marechal E."/>
            <person name="Cagnac O."/>
            <person name="Amato A."/>
        </authorList>
    </citation>
    <scope>NUCLEOTIDE SEQUENCE [LARGE SCALE GENOMIC DNA]</scope>
</reference>
<proteinExistence type="predicted"/>
<dbReference type="PANTHER" id="PTHR46505">
    <property type="entry name" value="OXIDOREDUCTASE NAD-BINDING DOMAIN-CONTAINING PROTEIN 1"/>
    <property type="match status" value="1"/>
</dbReference>
<dbReference type="InterPro" id="IPR039261">
    <property type="entry name" value="FNR_nucleotide-bd"/>
</dbReference>
<keyword evidence="1" id="KW-0560">Oxidoreductase</keyword>
<dbReference type="SUPFAM" id="SSF52343">
    <property type="entry name" value="Ferredoxin reductase-like, C-terminal NADP-linked domain"/>
    <property type="match status" value="1"/>
</dbReference>
<dbReference type="Pfam" id="PF00175">
    <property type="entry name" value="NAD_binding_1"/>
    <property type="match status" value="1"/>
</dbReference>
<dbReference type="InterPro" id="IPR001433">
    <property type="entry name" value="OxRdtase_FAD/NAD-bd"/>
</dbReference>
<dbReference type="PRINTS" id="PR00410">
    <property type="entry name" value="PHEHYDRXLASE"/>
</dbReference>
<accession>A0A2R5H076</accession>
<keyword evidence="6" id="KW-1185">Reference proteome</keyword>
<dbReference type="Gene3D" id="2.40.30.10">
    <property type="entry name" value="Translation factors"/>
    <property type="match status" value="1"/>
</dbReference>
<feature type="region of interest" description="Disordered" evidence="3">
    <location>
        <begin position="1"/>
        <end position="33"/>
    </location>
</feature>